<proteinExistence type="inferred from homology"/>
<dbReference type="SMART" id="SM00228">
    <property type="entry name" value="PDZ"/>
    <property type="match status" value="1"/>
</dbReference>
<dbReference type="SMART" id="SM00245">
    <property type="entry name" value="TSPc"/>
    <property type="match status" value="1"/>
</dbReference>
<protein>
    <submittedName>
        <fullName evidence="7">S41 family peptidase</fullName>
    </submittedName>
</protein>
<keyword evidence="8" id="KW-1185">Reference proteome</keyword>
<dbReference type="InterPro" id="IPR036034">
    <property type="entry name" value="PDZ_sf"/>
</dbReference>
<dbReference type="Gene3D" id="3.30.750.44">
    <property type="match status" value="1"/>
</dbReference>
<keyword evidence="3 5" id="KW-0378">Hydrolase</keyword>
<evidence type="ECO:0000259" key="6">
    <source>
        <dbReference type="PROSITE" id="PS50106"/>
    </source>
</evidence>
<dbReference type="NCBIfam" id="TIGR00225">
    <property type="entry name" value="prc"/>
    <property type="match status" value="1"/>
</dbReference>
<dbReference type="InterPro" id="IPR004447">
    <property type="entry name" value="Peptidase_S41A"/>
</dbReference>
<dbReference type="Pfam" id="PF22694">
    <property type="entry name" value="CtpB_N-like"/>
    <property type="match status" value="1"/>
</dbReference>
<evidence type="ECO:0000256" key="2">
    <source>
        <dbReference type="ARBA" id="ARBA00022670"/>
    </source>
</evidence>
<evidence type="ECO:0000313" key="7">
    <source>
        <dbReference type="EMBL" id="MCF2563528.1"/>
    </source>
</evidence>
<dbReference type="Gene3D" id="3.90.226.10">
    <property type="entry name" value="2-enoyl-CoA Hydratase, Chain A, domain 1"/>
    <property type="match status" value="1"/>
</dbReference>
<dbReference type="InterPro" id="IPR055210">
    <property type="entry name" value="CtpA/B_N"/>
</dbReference>
<dbReference type="CDD" id="cd06782">
    <property type="entry name" value="cpPDZ_CPP-like"/>
    <property type="match status" value="1"/>
</dbReference>
<gene>
    <name evidence="7" type="ORF">I6E12_05310</name>
</gene>
<dbReference type="InterPro" id="IPR005151">
    <property type="entry name" value="Tail-specific_protease"/>
</dbReference>
<dbReference type="EMBL" id="JADYTN010000009">
    <property type="protein sequence ID" value="MCF2563528.1"/>
    <property type="molecule type" value="Genomic_DNA"/>
</dbReference>
<dbReference type="RefSeq" id="WP_094390996.1">
    <property type="nucleotide sequence ID" value="NZ_JADYTN010000009.1"/>
</dbReference>
<keyword evidence="2 5" id="KW-0645">Protease</keyword>
<dbReference type="CDD" id="cd07560">
    <property type="entry name" value="Peptidase_S41_CPP"/>
    <property type="match status" value="1"/>
</dbReference>
<keyword evidence="4 5" id="KW-0720">Serine protease</keyword>
<comment type="caution">
    <text evidence="7">The sequence shown here is derived from an EMBL/GenBank/DDBJ whole genome shotgun (WGS) entry which is preliminary data.</text>
</comment>
<dbReference type="PANTHER" id="PTHR32060:SF30">
    <property type="entry name" value="CARBOXY-TERMINAL PROCESSING PROTEASE CTPA"/>
    <property type="match status" value="1"/>
</dbReference>
<dbReference type="Pfam" id="PF13180">
    <property type="entry name" value="PDZ_2"/>
    <property type="match status" value="1"/>
</dbReference>
<dbReference type="InterPro" id="IPR001478">
    <property type="entry name" value="PDZ"/>
</dbReference>
<dbReference type="PROSITE" id="PS50106">
    <property type="entry name" value="PDZ"/>
    <property type="match status" value="1"/>
</dbReference>
<dbReference type="Proteomes" id="UP001200470">
    <property type="component" value="Unassembled WGS sequence"/>
</dbReference>
<evidence type="ECO:0000256" key="5">
    <source>
        <dbReference type="RuleBase" id="RU004404"/>
    </source>
</evidence>
<comment type="similarity">
    <text evidence="1 5">Belongs to the peptidase S41A family.</text>
</comment>
<evidence type="ECO:0000256" key="3">
    <source>
        <dbReference type="ARBA" id="ARBA00022801"/>
    </source>
</evidence>
<evidence type="ECO:0000313" key="8">
    <source>
        <dbReference type="Proteomes" id="UP001200470"/>
    </source>
</evidence>
<dbReference type="PANTHER" id="PTHR32060">
    <property type="entry name" value="TAIL-SPECIFIC PROTEASE"/>
    <property type="match status" value="1"/>
</dbReference>
<reference evidence="7 8" key="1">
    <citation type="submission" date="2020-12" db="EMBL/GenBank/DDBJ databases">
        <title>Whole genome sequences of gut porcine anaerobes.</title>
        <authorList>
            <person name="Kubasova T."/>
            <person name="Jahodarova E."/>
            <person name="Rychlik I."/>
        </authorList>
    </citation>
    <scope>NUCLEOTIDE SEQUENCE [LARGE SCALE GENOMIC DNA]</scope>
    <source>
        <strain evidence="7 8">An925</strain>
    </source>
</reference>
<dbReference type="Gene3D" id="2.30.42.10">
    <property type="match status" value="1"/>
</dbReference>
<dbReference type="SUPFAM" id="SSF50156">
    <property type="entry name" value="PDZ domain-like"/>
    <property type="match status" value="1"/>
</dbReference>
<feature type="domain" description="PDZ" evidence="6">
    <location>
        <begin position="77"/>
        <end position="148"/>
    </location>
</feature>
<dbReference type="InterPro" id="IPR029045">
    <property type="entry name" value="ClpP/crotonase-like_dom_sf"/>
</dbReference>
<name>A0ABS9CEL5_9BACT</name>
<sequence>MISKRNILYLMLLLPLAAIAQLRINMRGEALRKLQIAEMAINNLYVDTVDEQRLVEDGIRGMLEKLDPHSSYLTAKEVEASNEPLQGNFEGIGVQFNMSEDTLLVIQPVVGGPSEKKGIMAGDRIVTVNDTAIAGVKMSREEIMRRLRGRKGTLVRLGVVRRGIKGMLHFDIIRDKIPVKTIDASYMIRPTIGYIRIGSFGAQTHEEFRERLKALKAQGMTSLILDLQGNGGGYMHAAVEIANEMLHAGDLIVYMEGRQASRKDYKARGKGLFEEGQLAVLIDSYSASAAEIVTGAIQDQDRGIVVGRRSYGKGLVQRPVDLPDGSMIRLTIAHYFTPSGRCIQKPYVKGKAEDYAMDVYNRLTSGELQHADSIHFADSLKCYTLRQHRTVYGGGGIMPDHYVPLDTTIYTPFYREIAAKSYIINANLRYVDTHRKQLQKQYPVFETFKNTYEVPQDVIDQMLAEAAKDGVKPKDDAELQKSLPSLRLQMKALVARDLWNMDEYFSIMNEQNDIVMKAIQLLQHP</sequence>
<accession>A0ABS9CEL5</accession>
<organism evidence="7 8">
    <name type="scientific">Xylanibacter brevis</name>
    <dbReference type="NCBI Taxonomy" id="83231"/>
    <lineage>
        <taxon>Bacteria</taxon>
        <taxon>Pseudomonadati</taxon>
        <taxon>Bacteroidota</taxon>
        <taxon>Bacteroidia</taxon>
        <taxon>Bacteroidales</taxon>
        <taxon>Prevotellaceae</taxon>
        <taxon>Xylanibacter</taxon>
    </lineage>
</organism>
<dbReference type="Pfam" id="PF03572">
    <property type="entry name" value="Peptidase_S41"/>
    <property type="match status" value="1"/>
</dbReference>
<evidence type="ECO:0000256" key="4">
    <source>
        <dbReference type="ARBA" id="ARBA00022825"/>
    </source>
</evidence>
<dbReference type="SUPFAM" id="SSF52096">
    <property type="entry name" value="ClpP/crotonase"/>
    <property type="match status" value="1"/>
</dbReference>
<evidence type="ECO:0000256" key="1">
    <source>
        <dbReference type="ARBA" id="ARBA00009179"/>
    </source>
</evidence>